<dbReference type="Pfam" id="PF02152">
    <property type="entry name" value="FolB"/>
    <property type="match status" value="1"/>
</dbReference>
<evidence type="ECO:0000256" key="6">
    <source>
        <dbReference type="ARBA" id="ARBA00023239"/>
    </source>
</evidence>
<evidence type="ECO:0000256" key="5">
    <source>
        <dbReference type="ARBA" id="ARBA00022909"/>
    </source>
</evidence>
<dbReference type="OrthoDB" id="9803748at2"/>
<comment type="pathway">
    <text evidence="2">Cofactor biosynthesis; tetrahydrofolate biosynthesis; 2-amino-4-hydroxy-6-hydroxymethyl-7,8-dihydropteridine diphosphate from 7,8-dihydroneopterin triphosphate: step 3/4.</text>
</comment>
<keyword evidence="5" id="KW-0289">Folate biosynthesis</keyword>
<comment type="caution">
    <text evidence="9">The sequence shown here is derived from an EMBL/GenBank/DDBJ whole genome shotgun (WGS) entry which is preliminary data.</text>
</comment>
<evidence type="ECO:0000256" key="4">
    <source>
        <dbReference type="ARBA" id="ARBA00013043"/>
    </source>
</evidence>
<dbReference type="Proteomes" id="UP000244450">
    <property type="component" value="Unassembled WGS sequence"/>
</dbReference>
<dbReference type="InterPro" id="IPR006156">
    <property type="entry name" value="Dihydroneopterin_aldolase"/>
</dbReference>
<dbReference type="GO" id="GO:0046656">
    <property type="term" value="P:folic acid biosynthetic process"/>
    <property type="evidence" value="ECO:0007669"/>
    <property type="project" value="UniProtKB-KW"/>
</dbReference>
<dbReference type="GO" id="GO:0004150">
    <property type="term" value="F:dihydroneopterin aldolase activity"/>
    <property type="evidence" value="ECO:0007669"/>
    <property type="project" value="UniProtKB-EC"/>
</dbReference>
<dbReference type="SMART" id="SM00905">
    <property type="entry name" value="FolB"/>
    <property type="match status" value="1"/>
</dbReference>
<dbReference type="GO" id="GO:0005737">
    <property type="term" value="C:cytoplasm"/>
    <property type="evidence" value="ECO:0007669"/>
    <property type="project" value="TreeGrafter"/>
</dbReference>
<evidence type="ECO:0000313" key="9">
    <source>
        <dbReference type="EMBL" id="PUZ21727.1"/>
    </source>
</evidence>
<dbReference type="PANTHER" id="PTHR42844">
    <property type="entry name" value="DIHYDRONEOPTERIN ALDOLASE 1-RELATED"/>
    <property type="match status" value="1"/>
</dbReference>
<dbReference type="PANTHER" id="PTHR42844:SF1">
    <property type="entry name" value="DIHYDRONEOPTERIN ALDOLASE 1-RELATED"/>
    <property type="match status" value="1"/>
</dbReference>
<evidence type="ECO:0000256" key="2">
    <source>
        <dbReference type="ARBA" id="ARBA00005013"/>
    </source>
</evidence>
<evidence type="ECO:0000313" key="10">
    <source>
        <dbReference type="Proteomes" id="UP000244450"/>
    </source>
</evidence>
<evidence type="ECO:0000256" key="1">
    <source>
        <dbReference type="ARBA" id="ARBA00001353"/>
    </source>
</evidence>
<reference evidence="9 10" key="1">
    <citation type="submission" date="2018-04" db="EMBL/GenBank/DDBJ databases">
        <title>Chitinophaga fuyangensis sp. nov., isolated from soil in a chemical factory.</title>
        <authorList>
            <person name="Chen K."/>
        </authorList>
    </citation>
    <scope>NUCLEOTIDE SEQUENCE [LARGE SCALE GENOMIC DNA]</scope>
    <source>
        <strain evidence="9 10">LY-1</strain>
    </source>
</reference>
<dbReference type="InterPro" id="IPR006157">
    <property type="entry name" value="FolB_dom"/>
</dbReference>
<dbReference type="EC" id="4.1.2.25" evidence="4"/>
<dbReference type="EMBL" id="QCYK01000004">
    <property type="protein sequence ID" value="PUZ21727.1"/>
    <property type="molecule type" value="Genomic_DNA"/>
</dbReference>
<name>A0A2T7BBH4_9BACT</name>
<evidence type="ECO:0000256" key="7">
    <source>
        <dbReference type="ARBA" id="ARBA00032903"/>
    </source>
</evidence>
<organism evidence="9 10">
    <name type="scientific">Chitinophaga parva</name>
    <dbReference type="NCBI Taxonomy" id="2169414"/>
    <lineage>
        <taxon>Bacteria</taxon>
        <taxon>Pseudomonadati</taxon>
        <taxon>Bacteroidota</taxon>
        <taxon>Chitinophagia</taxon>
        <taxon>Chitinophagales</taxon>
        <taxon>Chitinophagaceae</taxon>
        <taxon>Chitinophaga</taxon>
    </lineage>
</organism>
<accession>A0A2T7BBH4</accession>
<dbReference type="RefSeq" id="WP_108689376.1">
    <property type="nucleotide sequence ID" value="NZ_QCYK01000004.1"/>
</dbReference>
<evidence type="ECO:0000256" key="3">
    <source>
        <dbReference type="ARBA" id="ARBA00005708"/>
    </source>
</evidence>
<dbReference type="InterPro" id="IPR043133">
    <property type="entry name" value="GTP-CH-I_C/QueF"/>
</dbReference>
<comment type="catalytic activity">
    <reaction evidence="1">
        <text>7,8-dihydroneopterin = 6-hydroxymethyl-7,8-dihydropterin + glycolaldehyde</text>
        <dbReference type="Rhea" id="RHEA:10540"/>
        <dbReference type="ChEBI" id="CHEBI:17001"/>
        <dbReference type="ChEBI" id="CHEBI:17071"/>
        <dbReference type="ChEBI" id="CHEBI:44841"/>
        <dbReference type="EC" id="4.1.2.25"/>
    </reaction>
</comment>
<dbReference type="Gene3D" id="3.30.1130.10">
    <property type="match status" value="1"/>
</dbReference>
<keyword evidence="10" id="KW-1185">Reference proteome</keyword>
<gene>
    <name evidence="9" type="ORF">DCC81_24365</name>
</gene>
<dbReference type="AlphaFoldDB" id="A0A2T7BBH4"/>
<keyword evidence="6" id="KW-0456">Lyase</keyword>
<feature type="domain" description="Dihydroneopterin aldolase/epimerase" evidence="8">
    <location>
        <begin position="4"/>
        <end position="114"/>
    </location>
</feature>
<protein>
    <recommendedName>
        <fullName evidence="4">dihydroneopterin aldolase</fullName>
        <ecNumber evidence="4">4.1.2.25</ecNumber>
    </recommendedName>
    <alternativeName>
        <fullName evidence="7">7,8-dihydroneopterin aldolase</fullName>
    </alternativeName>
</protein>
<dbReference type="SUPFAM" id="SSF55620">
    <property type="entry name" value="Tetrahydrobiopterin biosynthesis enzymes-like"/>
    <property type="match status" value="1"/>
</dbReference>
<comment type="similarity">
    <text evidence="3">Belongs to the DHNA family.</text>
</comment>
<evidence type="ECO:0000259" key="8">
    <source>
        <dbReference type="SMART" id="SM00905"/>
    </source>
</evidence>
<proteinExistence type="inferred from homology"/>
<sequence>MLTIALEHMEIHAFHGYYPEEAVLGNWFIVDVAVSFEEHQPVTHLYETVNYQGLYTIVEKIMKIPKPLLEEVVQDMAQAMHEKYAMIRRVVVSLRKVNPPLGGQVRHSMVTLEKQY</sequence>